<evidence type="ECO:0000256" key="1">
    <source>
        <dbReference type="SAM" id="MobiDB-lite"/>
    </source>
</evidence>
<sequence>SLAQPLAVPSAVSLAQPLELDLPQRTSPDESQSQSNSCAPATLLLITHPPPSTPVATSFPTDTQPPDKQPVQTAATTKANFSCDICFRRFRRKETLEHHMSLHTGRYGEKNI</sequence>
<dbReference type="SUPFAM" id="SSF57667">
    <property type="entry name" value="beta-beta-alpha zinc fingers"/>
    <property type="match status" value="1"/>
</dbReference>
<dbReference type="Gene3D" id="3.30.160.60">
    <property type="entry name" value="Classic Zinc Finger"/>
    <property type="match status" value="1"/>
</dbReference>
<feature type="non-terminal residue" evidence="2">
    <location>
        <position position="1"/>
    </location>
</feature>
<feature type="compositionally biased region" description="Polar residues" evidence="1">
    <location>
        <begin position="54"/>
        <end position="75"/>
    </location>
</feature>
<name>A0A7R8ZVC3_9CRUS</name>
<feature type="region of interest" description="Disordered" evidence="1">
    <location>
        <begin position="19"/>
        <end position="75"/>
    </location>
</feature>
<accession>A0A7R8ZVC3</accession>
<feature type="compositionally biased region" description="Polar residues" evidence="1">
    <location>
        <begin position="24"/>
        <end position="39"/>
    </location>
</feature>
<protein>
    <submittedName>
        <fullName evidence="2">Uncharacterized protein</fullName>
    </submittedName>
</protein>
<evidence type="ECO:0000313" key="2">
    <source>
        <dbReference type="EMBL" id="CAD7237907.1"/>
    </source>
</evidence>
<dbReference type="PROSITE" id="PS00028">
    <property type="entry name" value="ZINC_FINGER_C2H2_1"/>
    <property type="match status" value="1"/>
</dbReference>
<reference evidence="2" key="1">
    <citation type="submission" date="2020-11" db="EMBL/GenBank/DDBJ databases">
        <authorList>
            <person name="Tran Van P."/>
        </authorList>
    </citation>
    <scope>NUCLEOTIDE SEQUENCE</scope>
</reference>
<dbReference type="InterPro" id="IPR013087">
    <property type="entry name" value="Znf_C2H2_type"/>
</dbReference>
<dbReference type="EMBL" id="OB693487">
    <property type="protein sequence ID" value="CAD7237907.1"/>
    <property type="molecule type" value="Genomic_DNA"/>
</dbReference>
<dbReference type="InterPro" id="IPR036236">
    <property type="entry name" value="Znf_C2H2_sf"/>
</dbReference>
<organism evidence="2">
    <name type="scientific">Cyprideis torosa</name>
    <dbReference type="NCBI Taxonomy" id="163714"/>
    <lineage>
        <taxon>Eukaryota</taxon>
        <taxon>Metazoa</taxon>
        <taxon>Ecdysozoa</taxon>
        <taxon>Arthropoda</taxon>
        <taxon>Crustacea</taxon>
        <taxon>Oligostraca</taxon>
        <taxon>Ostracoda</taxon>
        <taxon>Podocopa</taxon>
        <taxon>Podocopida</taxon>
        <taxon>Cytherocopina</taxon>
        <taxon>Cytheroidea</taxon>
        <taxon>Cytherideidae</taxon>
        <taxon>Cyprideis</taxon>
    </lineage>
</organism>
<dbReference type="PROSITE" id="PS50157">
    <property type="entry name" value="ZINC_FINGER_C2H2_2"/>
    <property type="match status" value="1"/>
</dbReference>
<dbReference type="AlphaFoldDB" id="A0A7R8ZVC3"/>
<proteinExistence type="predicted"/>
<feature type="non-terminal residue" evidence="2">
    <location>
        <position position="112"/>
    </location>
</feature>
<gene>
    <name evidence="2" type="ORF">CTOB1V02_LOCUS15722</name>
</gene>